<dbReference type="EMBL" id="MTEJ01000034">
    <property type="protein sequence ID" value="OQX14114.1"/>
    <property type="molecule type" value="Genomic_DNA"/>
</dbReference>
<name>A0A1Y1QV26_9GAMM</name>
<comment type="caution">
    <text evidence="3">The sequence shown here is derived from an EMBL/GenBank/DDBJ whole genome shotgun (WGS) entry which is preliminary data.</text>
</comment>
<evidence type="ECO:0008006" key="5">
    <source>
        <dbReference type="Google" id="ProtNLM"/>
    </source>
</evidence>
<dbReference type="Proteomes" id="UP000192491">
    <property type="component" value="Unassembled WGS sequence"/>
</dbReference>
<feature type="region of interest" description="Disordered" evidence="1">
    <location>
        <begin position="33"/>
        <end position="60"/>
    </location>
</feature>
<proteinExistence type="predicted"/>
<dbReference type="AlphaFoldDB" id="A0A1Y1QV26"/>
<evidence type="ECO:0000256" key="2">
    <source>
        <dbReference type="SAM" id="SignalP"/>
    </source>
</evidence>
<feature type="chain" id="PRO_5010990103" description="YfdX family protein" evidence="2">
    <location>
        <begin position="29"/>
        <end position="451"/>
    </location>
</feature>
<evidence type="ECO:0000256" key="1">
    <source>
        <dbReference type="SAM" id="MobiDB-lite"/>
    </source>
</evidence>
<feature type="signal peptide" evidence="2">
    <location>
        <begin position="1"/>
        <end position="28"/>
    </location>
</feature>
<feature type="compositionally biased region" description="Low complexity" evidence="1">
    <location>
        <begin position="33"/>
        <end position="55"/>
    </location>
</feature>
<sequence length="451" mass="47397">MNKPLSRTPVALALIAALTFTASSVLQAETAPAATTAPATTTAVTPAPAATPEAAPTKDAESPIAVERGTAVQNQAAMDALTAIQKASEAVGKKDIKAAQTALTEADTHLKAIKDSLPTAKIKKTLDAAKANPNTADWTSIYQELDKITVFLPTQTAKNATDGSKPADASAKPAAPSAESIDAALVALQYTEIDLPVATTIKAVEKAQAALHKENLDAAGKDLKAAENSVVVLQSLVEEPLYQAHFSLWQALANLKNGTVSDAKRYLDDAIGFLEKAASATDKASKEAADKLLTEGKDLKAAIEKVASNTASATEQDTASLSSKLEHFGLRTEAWSERAINYAYTKSSEAINGGDALKHDLIEARFHLSNAAIDLTMAQDAATTKTDMEQAKASLGKALQQTDDLWVDNSYKKQVTDLQTTLDSLLQDPGKTNAAQLHTLGQTLQSVILSL</sequence>
<evidence type="ECO:0000313" key="4">
    <source>
        <dbReference type="Proteomes" id="UP000192491"/>
    </source>
</evidence>
<keyword evidence="2" id="KW-0732">Signal</keyword>
<reference evidence="3 4" key="1">
    <citation type="submission" date="2017-01" db="EMBL/GenBank/DDBJ databases">
        <title>Novel large sulfur bacteria in the metagenomes of groundwater-fed chemosynthetic microbial mats in the Lake Huron basin.</title>
        <authorList>
            <person name="Sharrar A.M."/>
            <person name="Flood B.E."/>
            <person name="Bailey J.V."/>
            <person name="Jones D.S."/>
            <person name="Biddanda B."/>
            <person name="Ruberg S.A."/>
            <person name="Marcus D.N."/>
            <person name="Dick G.J."/>
        </authorList>
    </citation>
    <scope>NUCLEOTIDE SEQUENCE [LARGE SCALE GENOMIC DNA]</scope>
    <source>
        <strain evidence="3">A8</strain>
    </source>
</reference>
<accession>A0A1Y1QV26</accession>
<dbReference type="InterPro" id="IPR021236">
    <property type="entry name" value="Uncharacterised_YfdX"/>
</dbReference>
<organism evidence="3 4">
    <name type="scientific">Thiothrix lacustris</name>
    <dbReference type="NCBI Taxonomy" id="525917"/>
    <lineage>
        <taxon>Bacteria</taxon>
        <taxon>Pseudomonadati</taxon>
        <taxon>Pseudomonadota</taxon>
        <taxon>Gammaproteobacteria</taxon>
        <taxon>Thiotrichales</taxon>
        <taxon>Thiotrichaceae</taxon>
        <taxon>Thiothrix</taxon>
    </lineage>
</organism>
<evidence type="ECO:0000313" key="3">
    <source>
        <dbReference type="EMBL" id="OQX14114.1"/>
    </source>
</evidence>
<dbReference type="Pfam" id="PF10938">
    <property type="entry name" value="YfdX"/>
    <property type="match status" value="1"/>
</dbReference>
<protein>
    <recommendedName>
        <fullName evidence="5">YfdX family protein</fullName>
    </recommendedName>
</protein>
<gene>
    <name evidence="3" type="ORF">BWK73_10200</name>
</gene>